<reference evidence="2 3" key="1">
    <citation type="submission" date="2023-11" db="EMBL/GenBank/DDBJ databases">
        <title>Analysis of the Genomes of Mucilaginibacter gossypii cycad 4 and M. sabulilitoris SNA2: microbes with the potential for plant growth promotion.</title>
        <authorList>
            <person name="Hirsch A.M."/>
            <person name="Humm E."/>
            <person name="Rubbi M."/>
            <person name="Del Vecchio G."/>
            <person name="Ha S.M."/>
            <person name="Pellegrini M."/>
            <person name="Gunsalus R.P."/>
        </authorList>
    </citation>
    <scope>NUCLEOTIDE SEQUENCE [LARGE SCALE GENOMIC DNA]</scope>
    <source>
        <strain evidence="2 3">SNA2</strain>
    </source>
</reference>
<organism evidence="2 3">
    <name type="scientific">Mucilaginibacter sabulilitoris</name>
    <dbReference type="NCBI Taxonomy" id="1173583"/>
    <lineage>
        <taxon>Bacteria</taxon>
        <taxon>Pseudomonadati</taxon>
        <taxon>Bacteroidota</taxon>
        <taxon>Sphingobacteriia</taxon>
        <taxon>Sphingobacteriales</taxon>
        <taxon>Sphingobacteriaceae</taxon>
        <taxon>Mucilaginibacter</taxon>
    </lineage>
</organism>
<name>A0ABZ0TTH8_9SPHI</name>
<evidence type="ECO:0000313" key="3">
    <source>
        <dbReference type="Proteomes" id="UP001324380"/>
    </source>
</evidence>
<proteinExistence type="predicted"/>
<sequence>MKNTTYLIIFTLTAFTSLTFAQQRPQYTQYVFNNYLLNPALSGIENYTDVRAGYRSQWTGLEGAPVTGYLTINAPIGDNFLQGDATALPAAGGVNPSSRLYTQQYQAAEPHHGIGLTIVSDKTGPISQTNIDATYAYHLGLTARLNLAVGVSAGFSHHVLNQSQLNLVDPLDPVLYNLDNNQWKPDLGVGVWAYASDYFIGLSVQQLLPQNLYITSKDNAYQNKTVPHYFLTGGFKVFLSDDVTLLPSVLVKIIKPVPTTFDINMKLSFQDKLWLGGSYRRNDSFAALVGVNLSSFVNIGYSYDFTTSELRTVSNGTHEIVLGILLNNRYKVSCPQHTF</sequence>
<dbReference type="Pfam" id="PF11751">
    <property type="entry name" value="PorP_SprF"/>
    <property type="match status" value="1"/>
</dbReference>
<keyword evidence="1" id="KW-0732">Signal</keyword>
<dbReference type="NCBIfam" id="TIGR03519">
    <property type="entry name" value="T9SS_PorP_fam"/>
    <property type="match status" value="1"/>
</dbReference>
<dbReference type="RefSeq" id="WP_321564888.1">
    <property type="nucleotide sequence ID" value="NZ_CP139558.1"/>
</dbReference>
<dbReference type="Proteomes" id="UP001324380">
    <property type="component" value="Chromosome"/>
</dbReference>
<keyword evidence="3" id="KW-1185">Reference proteome</keyword>
<dbReference type="EMBL" id="CP139558">
    <property type="protein sequence ID" value="WPU95782.1"/>
    <property type="molecule type" value="Genomic_DNA"/>
</dbReference>
<evidence type="ECO:0000256" key="1">
    <source>
        <dbReference type="SAM" id="SignalP"/>
    </source>
</evidence>
<feature type="chain" id="PRO_5046331117" evidence="1">
    <location>
        <begin position="22"/>
        <end position="339"/>
    </location>
</feature>
<dbReference type="InterPro" id="IPR019861">
    <property type="entry name" value="PorP/SprF_Bacteroidetes"/>
</dbReference>
<gene>
    <name evidence="2" type="ORF">SNE25_09660</name>
</gene>
<feature type="signal peptide" evidence="1">
    <location>
        <begin position="1"/>
        <end position="21"/>
    </location>
</feature>
<protein>
    <submittedName>
        <fullName evidence="2">Type IX secretion system membrane protein PorP/SprF</fullName>
    </submittedName>
</protein>
<evidence type="ECO:0000313" key="2">
    <source>
        <dbReference type="EMBL" id="WPU95782.1"/>
    </source>
</evidence>
<accession>A0ABZ0TTH8</accession>